<comment type="subcellular location">
    <subcellularLocation>
        <location evidence="1 13">Nucleus</location>
    </subcellularLocation>
</comment>
<comment type="function">
    <text evidence="13">Component of an histone acetyltransferase complex.</text>
</comment>
<feature type="domain" description="PHD-type" evidence="15">
    <location>
        <begin position="372"/>
        <end position="425"/>
    </location>
</feature>
<feature type="binding site" evidence="11">
    <location>
        <position position="393"/>
    </location>
    <ligand>
        <name>Zn(2+)</name>
        <dbReference type="ChEBI" id="CHEBI:29105"/>
        <label>2</label>
    </ligand>
</feature>
<dbReference type="PROSITE" id="PS01359">
    <property type="entry name" value="ZF_PHD_1"/>
    <property type="match status" value="1"/>
</dbReference>
<dbReference type="GO" id="GO:0008270">
    <property type="term" value="F:zinc ion binding"/>
    <property type="evidence" value="ECO:0007669"/>
    <property type="project" value="UniProtKB-KW"/>
</dbReference>
<dbReference type="WBParaSite" id="SSTP_0001010000.1">
    <property type="protein sequence ID" value="SSTP_0001010000.1"/>
    <property type="gene ID" value="SSTP_0001010000"/>
</dbReference>
<evidence type="ECO:0000256" key="13">
    <source>
        <dbReference type="RuleBase" id="RU361213"/>
    </source>
</evidence>
<dbReference type="PROSITE" id="PS50016">
    <property type="entry name" value="ZF_PHD_2"/>
    <property type="match status" value="1"/>
</dbReference>
<dbReference type="InterPro" id="IPR028651">
    <property type="entry name" value="ING_fam"/>
</dbReference>
<evidence type="ECO:0000256" key="4">
    <source>
        <dbReference type="ARBA" id="ARBA00022723"/>
    </source>
</evidence>
<proteinExistence type="inferred from homology"/>
<sequence length="430" mass="49838">MQYLEDFLEMLESVPPEIRYITNQMRLNDVSLEESDALHKKIESFMEVKDVMTPEQRDVAINEIRAIQREHANKANIRCDLVKKLRVIFDLYKNRFEEDLRNYKLELEAEAPGVTETIENKYNEAQRLSRESGNLRRTNGYGIENLVVYYPDGEESLIYNSDCEVSRSSIGGQTPRHNSHGDIDIPPQLFDKLSQQGLRDRSSTFTSKLEDTETSQTKRRRTTIASLPTVNTPNTKCMTDFTEEWFRGTSRTMTPNFFMSTNTINTDKMSLGSYKDSNQESFDYKKNRNGRRLTNKSQEIIGDSGCISDTRREYTYSSGNTSNITSYTSALNTCNNNIINRDQTPASVVSLSDDEEIDIVDEEDEEEENDNRIWCKCREKSYGLMVKCDNDDCEYRWFHGDCVGITPNNKPGINEKWLCQYCQQRIRSIK</sequence>
<dbReference type="InterPro" id="IPR001965">
    <property type="entry name" value="Znf_PHD"/>
</dbReference>
<comment type="similarity">
    <text evidence="2 13">Belongs to the ING family.</text>
</comment>
<evidence type="ECO:0000313" key="17">
    <source>
        <dbReference type="WBParaSite" id="SSTP_0001010000.1"/>
    </source>
</evidence>
<dbReference type="SMART" id="SM00249">
    <property type="entry name" value="PHD"/>
    <property type="match status" value="1"/>
</dbReference>
<dbReference type="PANTHER" id="PTHR10333">
    <property type="entry name" value="INHIBITOR OF GROWTH PROTEIN"/>
    <property type="match status" value="1"/>
</dbReference>
<dbReference type="InterPro" id="IPR011011">
    <property type="entry name" value="Znf_FYVE_PHD"/>
</dbReference>
<feature type="binding site" evidence="11">
    <location>
        <position position="419"/>
    </location>
    <ligand>
        <name>Zn(2+)</name>
        <dbReference type="ChEBI" id="CHEBI:29105"/>
        <label>2</label>
    </ligand>
</feature>
<evidence type="ECO:0000256" key="7">
    <source>
        <dbReference type="ARBA" id="ARBA00022853"/>
    </source>
</evidence>
<keyword evidence="6 11" id="KW-0862">Zinc</keyword>
<evidence type="ECO:0000256" key="8">
    <source>
        <dbReference type="ARBA" id="ARBA00023015"/>
    </source>
</evidence>
<keyword evidence="8" id="KW-0805">Transcription regulation</keyword>
<evidence type="ECO:0000256" key="5">
    <source>
        <dbReference type="ARBA" id="ARBA00022771"/>
    </source>
</evidence>
<organism evidence="17">
    <name type="scientific">Strongyloides stercoralis</name>
    <name type="common">Threadworm</name>
    <dbReference type="NCBI Taxonomy" id="6248"/>
    <lineage>
        <taxon>Eukaryota</taxon>
        <taxon>Metazoa</taxon>
        <taxon>Ecdysozoa</taxon>
        <taxon>Nematoda</taxon>
        <taxon>Chromadorea</taxon>
        <taxon>Rhabditida</taxon>
        <taxon>Tylenchina</taxon>
        <taxon>Panagrolaimomorpha</taxon>
        <taxon>Strongyloidoidea</taxon>
        <taxon>Strongyloididae</taxon>
        <taxon>Strongyloides</taxon>
    </lineage>
</organism>
<dbReference type="AlphaFoldDB" id="A0A913I3J6"/>
<keyword evidence="9" id="KW-0804">Transcription</keyword>
<keyword evidence="3" id="KW-0341">Growth regulation</keyword>
<dbReference type="PANTHER" id="PTHR10333:SF103">
    <property type="entry name" value="INHIBITOR OF GROWTH PROTEIN 3"/>
    <property type="match status" value="1"/>
</dbReference>
<dbReference type="Pfam" id="PF12998">
    <property type="entry name" value="ING"/>
    <property type="match status" value="1"/>
</dbReference>
<dbReference type="GO" id="GO:0005634">
    <property type="term" value="C:nucleus"/>
    <property type="evidence" value="ECO:0007669"/>
    <property type="project" value="UniProtKB-SubCell"/>
</dbReference>
<evidence type="ECO:0000256" key="6">
    <source>
        <dbReference type="ARBA" id="ARBA00022833"/>
    </source>
</evidence>
<evidence type="ECO:0000259" key="15">
    <source>
        <dbReference type="PROSITE" id="PS50016"/>
    </source>
</evidence>
<keyword evidence="5 12" id="KW-0863">Zinc-finger</keyword>
<dbReference type="WBParaSite" id="TCONS_00011138.p1">
    <property type="protein sequence ID" value="TCONS_00011138.p1"/>
    <property type="gene ID" value="XLOC_005261"/>
</dbReference>
<dbReference type="Gene3D" id="3.30.40.10">
    <property type="entry name" value="Zinc/RING finger domain, C3HC4 (zinc finger)"/>
    <property type="match status" value="1"/>
</dbReference>
<keyword evidence="10 13" id="KW-0539">Nucleus</keyword>
<evidence type="ECO:0000256" key="10">
    <source>
        <dbReference type="ARBA" id="ARBA00023242"/>
    </source>
</evidence>
<accession>A0A913I3J6</accession>
<feature type="binding site" evidence="11">
    <location>
        <position position="422"/>
    </location>
    <ligand>
        <name>Zn(2+)</name>
        <dbReference type="ChEBI" id="CHEBI:29105"/>
        <label>2</label>
    </ligand>
</feature>
<dbReference type="InterPro" id="IPR019786">
    <property type="entry name" value="Zinc_finger_PHD-type_CS"/>
</dbReference>
<feature type="binding site" evidence="11">
    <location>
        <position position="402"/>
    </location>
    <ligand>
        <name>Zn(2+)</name>
        <dbReference type="ChEBI" id="CHEBI:29105"/>
        <label>1</label>
    </ligand>
</feature>
<keyword evidence="4 11" id="KW-0479">Metal-binding</keyword>
<dbReference type="SUPFAM" id="SSF57903">
    <property type="entry name" value="FYVE/PHD zinc finger"/>
    <property type="match status" value="1"/>
</dbReference>
<feature type="region of interest" description="Disordered" evidence="14">
    <location>
        <begin position="196"/>
        <end position="220"/>
    </location>
</feature>
<feature type="binding site" evidence="11">
    <location>
        <position position="388"/>
    </location>
    <ligand>
        <name>Zn(2+)</name>
        <dbReference type="ChEBI" id="CHEBI:29105"/>
        <label>2</label>
    </ligand>
</feature>
<evidence type="ECO:0000313" key="16">
    <source>
        <dbReference type="Proteomes" id="UP000035681"/>
    </source>
</evidence>
<feature type="compositionally biased region" description="Polar residues" evidence="14">
    <location>
        <begin position="196"/>
        <end position="207"/>
    </location>
</feature>
<feature type="binding site" evidence="11">
    <location>
        <position position="377"/>
    </location>
    <ligand>
        <name>Zn(2+)</name>
        <dbReference type="ChEBI" id="CHEBI:29105"/>
        <label>1</label>
    </ligand>
</feature>
<dbReference type="InterPro" id="IPR019787">
    <property type="entry name" value="Znf_PHD-finger"/>
</dbReference>
<evidence type="ECO:0000256" key="14">
    <source>
        <dbReference type="SAM" id="MobiDB-lite"/>
    </source>
</evidence>
<comment type="subunit">
    <text evidence="13">Component of an histone acetyltransferase complex. Interacts with H3K4me3 and to a lesser extent with H3K4me2.</text>
</comment>
<keyword evidence="7 13" id="KW-0156">Chromatin regulator</keyword>
<evidence type="ECO:0000256" key="1">
    <source>
        <dbReference type="ARBA" id="ARBA00004123"/>
    </source>
</evidence>
<evidence type="ECO:0000256" key="9">
    <source>
        <dbReference type="ARBA" id="ARBA00023163"/>
    </source>
</evidence>
<dbReference type="InterPro" id="IPR013083">
    <property type="entry name" value="Znf_RING/FYVE/PHD"/>
</dbReference>
<keyword evidence="16" id="KW-1185">Reference proteome</keyword>
<protein>
    <recommendedName>
        <fullName evidence="13">Inhibitor of growth protein</fullName>
    </recommendedName>
</protein>
<reference evidence="17" key="1">
    <citation type="submission" date="2022-10" db="UniProtKB">
        <authorList>
            <consortium name="WormBaseParasite"/>
        </authorList>
    </citation>
    <scope>IDENTIFICATION</scope>
</reference>
<evidence type="ECO:0000256" key="11">
    <source>
        <dbReference type="PIRSR" id="PIRSR628651-51"/>
    </source>
</evidence>
<feature type="binding site" evidence="11">
    <location>
        <position position="399"/>
    </location>
    <ligand>
        <name>Zn(2+)</name>
        <dbReference type="ChEBI" id="CHEBI:29105"/>
        <label>1</label>
    </ligand>
</feature>
<dbReference type="Proteomes" id="UP000035681">
    <property type="component" value="Unplaced"/>
</dbReference>
<dbReference type="InterPro" id="IPR024610">
    <property type="entry name" value="ING_N_histone-binding"/>
</dbReference>
<dbReference type="Gene3D" id="6.10.140.1740">
    <property type="match status" value="1"/>
</dbReference>
<evidence type="ECO:0000256" key="3">
    <source>
        <dbReference type="ARBA" id="ARBA00022604"/>
    </source>
</evidence>
<feature type="binding site" evidence="11">
    <location>
        <position position="375"/>
    </location>
    <ligand>
        <name>Zn(2+)</name>
        <dbReference type="ChEBI" id="CHEBI:29105"/>
        <label>1</label>
    </ligand>
</feature>
<comment type="domain">
    <text evidence="13">The PHD-type zinc finger mediates the binding to H3K4me3.</text>
</comment>
<name>A0A913I3J6_STRER</name>
<evidence type="ECO:0000256" key="2">
    <source>
        <dbReference type="ARBA" id="ARBA00010210"/>
    </source>
</evidence>
<evidence type="ECO:0000256" key="12">
    <source>
        <dbReference type="PROSITE-ProRule" id="PRU00146"/>
    </source>
</evidence>
<dbReference type="GO" id="GO:0006325">
    <property type="term" value="P:chromatin organization"/>
    <property type="evidence" value="ECO:0007669"/>
    <property type="project" value="UniProtKB-KW"/>
</dbReference>